<dbReference type="GO" id="GO:0016567">
    <property type="term" value="P:protein ubiquitination"/>
    <property type="evidence" value="ECO:0007669"/>
    <property type="project" value="TreeGrafter"/>
</dbReference>
<keyword evidence="4" id="KW-0479">Metal-binding</keyword>
<dbReference type="EMBL" id="JACMSC010000021">
    <property type="protein sequence ID" value="KAG6470453.1"/>
    <property type="molecule type" value="Genomic_DNA"/>
</dbReference>
<evidence type="ECO:0000256" key="4">
    <source>
        <dbReference type="ARBA" id="ARBA00022723"/>
    </source>
</evidence>
<keyword evidence="6" id="KW-0833">Ubl conjugation pathway</keyword>
<evidence type="ECO:0000256" key="6">
    <source>
        <dbReference type="ARBA" id="ARBA00022786"/>
    </source>
</evidence>
<comment type="caution">
    <text evidence="11">The sequence shown here is derived from an EMBL/GenBank/DDBJ whole genome shotgun (WGS) entry which is preliminary data.</text>
</comment>
<dbReference type="PANTHER" id="PTHR15710">
    <property type="entry name" value="E3 UBIQUITIN-PROTEIN LIGASE PRAJA"/>
    <property type="match status" value="1"/>
</dbReference>
<dbReference type="Pfam" id="PF13639">
    <property type="entry name" value="zf-RING_2"/>
    <property type="match status" value="1"/>
</dbReference>
<keyword evidence="5 8" id="KW-0863">Zinc-finger</keyword>
<dbReference type="Proteomes" id="UP000734854">
    <property type="component" value="Unassembled WGS sequence"/>
</dbReference>
<dbReference type="SMART" id="SM00184">
    <property type="entry name" value="RING"/>
    <property type="match status" value="1"/>
</dbReference>
<dbReference type="PROSITE" id="PS50089">
    <property type="entry name" value="ZF_RING_2"/>
    <property type="match status" value="1"/>
</dbReference>
<gene>
    <name evidence="11" type="ORF">ZIOFF_071526</name>
</gene>
<dbReference type="Pfam" id="PF14369">
    <property type="entry name" value="Zn_ribbon_19"/>
    <property type="match status" value="1"/>
</dbReference>
<dbReference type="EC" id="2.3.2.27" evidence="2"/>
<dbReference type="InterPro" id="IPR039525">
    <property type="entry name" value="RNF126-like_zinc-ribbon"/>
</dbReference>
<evidence type="ECO:0000256" key="3">
    <source>
        <dbReference type="ARBA" id="ARBA00022679"/>
    </source>
</evidence>
<feature type="region of interest" description="Disordered" evidence="9">
    <location>
        <begin position="327"/>
        <end position="359"/>
    </location>
</feature>
<feature type="compositionally biased region" description="Low complexity" evidence="9">
    <location>
        <begin position="332"/>
        <end position="359"/>
    </location>
</feature>
<keyword evidence="3" id="KW-0808">Transferase</keyword>
<dbReference type="GO" id="GO:0061630">
    <property type="term" value="F:ubiquitin protein ligase activity"/>
    <property type="evidence" value="ECO:0007669"/>
    <property type="project" value="UniProtKB-EC"/>
</dbReference>
<dbReference type="OrthoDB" id="21204at2759"/>
<proteinExistence type="predicted"/>
<dbReference type="InterPro" id="IPR001841">
    <property type="entry name" value="Znf_RING"/>
</dbReference>
<evidence type="ECO:0000313" key="12">
    <source>
        <dbReference type="Proteomes" id="UP000734854"/>
    </source>
</evidence>
<sequence length="359" mass="38992">MIRSALPRSGFSIDSFCFCSIGGEMSEAPAARYWCHACGRMVNPVAEPELKCPLCDDGFVEEMESGGLNGSDSDPSLALWAPILLEMLGGSARRPRSRRGPNLDREFENFVRRRRRGSAIIRLLQSLQDDLRSGIGNMEAGLERARERERENLILIDPFNQALLLQGSSDTNRNGGPEESINSGGVGASLGDYFIGPGLDILLQHLEDNDPSGYGTPPAKKEAIDALPTVKIEEAAAGCSICLEDFDIDMEAKEMPCRHKFHSDCILPWLELHSSCPVCRSQLPADESKFPNGSSDGHGASVERGARDHNGLWVPVPWPFNGLFSLSPSSQSRANSSWNAPSSSSSPSNSESSNSHCEN</sequence>
<evidence type="ECO:0000256" key="5">
    <source>
        <dbReference type="ARBA" id="ARBA00022771"/>
    </source>
</evidence>
<organism evidence="11 12">
    <name type="scientific">Zingiber officinale</name>
    <name type="common">Ginger</name>
    <name type="synonym">Amomum zingiber</name>
    <dbReference type="NCBI Taxonomy" id="94328"/>
    <lineage>
        <taxon>Eukaryota</taxon>
        <taxon>Viridiplantae</taxon>
        <taxon>Streptophyta</taxon>
        <taxon>Embryophyta</taxon>
        <taxon>Tracheophyta</taxon>
        <taxon>Spermatophyta</taxon>
        <taxon>Magnoliopsida</taxon>
        <taxon>Liliopsida</taxon>
        <taxon>Zingiberales</taxon>
        <taxon>Zingiberaceae</taxon>
        <taxon>Zingiber</taxon>
    </lineage>
</organism>
<keyword evidence="7" id="KW-0862">Zinc</keyword>
<accession>A0A8J5C1K6</accession>
<dbReference type="PANTHER" id="PTHR15710:SF22">
    <property type="entry name" value="RING-TYPE E3 UBIQUITIN TRANSFERASE"/>
    <property type="match status" value="1"/>
</dbReference>
<evidence type="ECO:0000313" key="11">
    <source>
        <dbReference type="EMBL" id="KAG6470453.1"/>
    </source>
</evidence>
<dbReference type="GO" id="GO:0005737">
    <property type="term" value="C:cytoplasm"/>
    <property type="evidence" value="ECO:0007669"/>
    <property type="project" value="TreeGrafter"/>
</dbReference>
<dbReference type="GO" id="GO:0008270">
    <property type="term" value="F:zinc ion binding"/>
    <property type="evidence" value="ECO:0007669"/>
    <property type="project" value="UniProtKB-KW"/>
</dbReference>
<evidence type="ECO:0000256" key="7">
    <source>
        <dbReference type="ARBA" id="ARBA00022833"/>
    </source>
</evidence>
<evidence type="ECO:0000259" key="10">
    <source>
        <dbReference type="PROSITE" id="PS50089"/>
    </source>
</evidence>
<name>A0A8J5C1K6_ZINOF</name>
<dbReference type="FunFam" id="3.30.40.10:FF:000022">
    <property type="entry name" value="E3 ubiquitin-protein ligase RING1-like"/>
    <property type="match status" value="1"/>
</dbReference>
<evidence type="ECO:0000256" key="9">
    <source>
        <dbReference type="SAM" id="MobiDB-lite"/>
    </source>
</evidence>
<evidence type="ECO:0000256" key="1">
    <source>
        <dbReference type="ARBA" id="ARBA00000900"/>
    </source>
</evidence>
<comment type="catalytic activity">
    <reaction evidence="1">
        <text>S-ubiquitinyl-[E2 ubiquitin-conjugating enzyme]-L-cysteine + [acceptor protein]-L-lysine = [E2 ubiquitin-conjugating enzyme]-L-cysteine + N(6)-ubiquitinyl-[acceptor protein]-L-lysine.</text>
        <dbReference type="EC" id="2.3.2.27"/>
    </reaction>
</comment>
<protein>
    <recommendedName>
        <fullName evidence="2">RING-type E3 ubiquitin transferase</fullName>
        <ecNumber evidence="2">2.3.2.27</ecNumber>
    </recommendedName>
</protein>
<evidence type="ECO:0000256" key="2">
    <source>
        <dbReference type="ARBA" id="ARBA00012483"/>
    </source>
</evidence>
<evidence type="ECO:0000256" key="8">
    <source>
        <dbReference type="PROSITE-ProRule" id="PRU00175"/>
    </source>
</evidence>
<dbReference type="AlphaFoldDB" id="A0A8J5C1K6"/>
<reference evidence="11 12" key="1">
    <citation type="submission" date="2020-08" db="EMBL/GenBank/DDBJ databases">
        <title>Plant Genome Project.</title>
        <authorList>
            <person name="Zhang R.-G."/>
        </authorList>
    </citation>
    <scope>NUCLEOTIDE SEQUENCE [LARGE SCALE GENOMIC DNA]</scope>
    <source>
        <tissue evidence="11">Rhizome</tissue>
    </source>
</reference>
<feature type="domain" description="RING-type" evidence="10">
    <location>
        <begin position="239"/>
        <end position="280"/>
    </location>
</feature>
<keyword evidence="12" id="KW-1185">Reference proteome</keyword>